<dbReference type="Pfam" id="PF03732">
    <property type="entry name" value="Retrotrans_gag"/>
    <property type="match status" value="1"/>
</dbReference>
<accession>A0A7J6WKD9</accession>
<proteinExistence type="predicted"/>
<comment type="caution">
    <text evidence="2">The sequence shown here is derived from an EMBL/GenBank/DDBJ whole genome shotgun (WGS) entry which is preliminary data.</text>
</comment>
<dbReference type="OrthoDB" id="1752139at2759"/>
<evidence type="ECO:0000313" key="3">
    <source>
        <dbReference type="Proteomes" id="UP000554482"/>
    </source>
</evidence>
<organism evidence="2 3">
    <name type="scientific">Thalictrum thalictroides</name>
    <name type="common">Rue-anemone</name>
    <name type="synonym">Anemone thalictroides</name>
    <dbReference type="NCBI Taxonomy" id="46969"/>
    <lineage>
        <taxon>Eukaryota</taxon>
        <taxon>Viridiplantae</taxon>
        <taxon>Streptophyta</taxon>
        <taxon>Embryophyta</taxon>
        <taxon>Tracheophyta</taxon>
        <taxon>Spermatophyta</taxon>
        <taxon>Magnoliopsida</taxon>
        <taxon>Ranunculales</taxon>
        <taxon>Ranunculaceae</taxon>
        <taxon>Thalictroideae</taxon>
        <taxon>Thalictrum</taxon>
    </lineage>
</organism>
<reference evidence="2 3" key="1">
    <citation type="submission" date="2020-06" db="EMBL/GenBank/DDBJ databases">
        <title>Transcriptomic and genomic resources for Thalictrum thalictroides and T. hernandezii: Facilitating candidate gene discovery in an emerging model plant lineage.</title>
        <authorList>
            <person name="Arias T."/>
            <person name="Riano-Pachon D.M."/>
            <person name="Di Stilio V.S."/>
        </authorList>
    </citation>
    <scope>NUCLEOTIDE SEQUENCE [LARGE SCALE GENOMIC DNA]</scope>
    <source>
        <strain evidence="3">cv. WT478/WT964</strain>
        <tissue evidence="2">Leaves</tissue>
    </source>
</reference>
<feature type="domain" description="Retrotransposon gag" evidence="1">
    <location>
        <begin position="2"/>
        <end position="88"/>
    </location>
</feature>
<gene>
    <name evidence="2" type="ORF">FRX31_012564</name>
</gene>
<sequence length="108" mass="12751">MFPSTFGADTLRVFSRLQKNSIRYFNEFSIQFTNHFRHNRRRPKDVVALFNIKQNEGEFLSKFVDHFRRALAEIRDVSKILVVHAFKEALLFDDKGIYNSIVLNTPTI</sequence>
<evidence type="ECO:0000313" key="2">
    <source>
        <dbReference type="EMBL" id="KAF5197849.1"/>
    </source>
</evidence>
<evidence type="ECO:0000259" key="1">
    <source>
        <dbReference type="Pfam" id="PF03732"/>
    </source>
</evidence>
<dbReference type="Proteomes" id="UP000554482">
    <property type="component" value="Unassembled WGS sequence"/>
</dbReference>
<dbReference type="InterPro" id="IPR005162">
    <property type="entry name" value="Retrotrans_gag_dom"/>
</dbReference>
<dbReference type="AlphaFoldDB" id="A0A7J6WKD9"/>
<keyword evidence="3" id="KW-1185">Reference proteome</keyword>
<protein>
    <recommendedName>
        <fullName evidence="1">Retrotransposon gag domain-containing protein</fullName>
    </recommendedName>
</protein>
<dbReference type="EMBL" id="JABWDY010014116">
    <property type="protein sequence ID" value="KAF5197849.1"/>
    <property type="molecule type" value="Genomic_DNA"/>
</dbReference>
<name>A0A7J6WKD9_THATH</name>